<name>A0A4P8IPE1_9BURK</name>
<organism evidence="3 4">
    <name type="scientific">Trinickia violacea</name>
    <dbReference type="NCBI Taxonomy" id="2571746"/>
    <lineage>
        <taxon>Bacteria</taxon>
        <taxon>Pseudomonadati</taxon>
        <taxon>Pseudomonadota</taxon>
        <taxon>Betaproteobacteria</taxon>
        <taxon>Burkholderiales</taxon>
        <taxon>Burkholderiaceae</taxon>
        <taxon>Trinickia</taxon>
    </lineage>
</organism>
<gene>
    <name evidence="3" type="ORF">FAZ95_06485</name>
</gene>
<protein>
    <submittedName>
        <fullName evidence="3">Uncharacterized protein</fullName>
    </submittedName>
</protein>
<proteinExistence type="predicted"/>
<evidence type="ECO:0000313" key="4">
    <source>
        <dbReference type="Proteomes" id="UP000298656"/>
    </source>
</evidence>
<dbReference type="Proteomes" id="UP000298656">
    <property type="component" value="Chromosome 1"/>
</dbReference>
<feature type="compositionally biased region" description="Polar residues" evidence="1">
    <location>
        <begin position="43"/>
        <end position="60"/>
    </location>
</feature>
<feature type="region of interest" description="Disordered" evidence="1">
    <location>
        <begin position="27"/>
        <end position="60"/>
    </location>
</feature>
<sequence>MKTLMYGAALMLGVLLAGSAVASNHFHVDHEHDHTRYQPPPQSQGDASGSASDTAQHANS</sequence>
<feature type="chain" id="PRO_5020791713" evidence="2">
    <location>
        <begin position="23"/>
        <end position="60"/>
    </location>
</feature>
<evidence type="ECO:0000313" key="3">
    <source>
        <dbReference type="EMBL" id="QCP48863.1"/>
    </source>
</evidence>
<dbReference type="EMBL" id="CP040077">
    <property type="protein sequence ID" value="QCP48863.1"/>
    <property type="molecule type" value="Genomic_DNA"/>
</dbReference>
<feature type="signal peptide" evidence="2">
    <location>
        <begin position="1"/>
        <end position="22"/>
    </location>
</feature>
<keyword evidence="2" id="KW-0732">Signal</keyword>
<dbReference type="KEGG" id="tvl:FAZ95_06485"/>
<reference evidence="3 4" key="1">
    <citation type="submission" date="2019-05" db="EMBL/GenBank/DDBJ databases">
        <title>Burkholderia sp. DHOD12, isolated from subtropical forest soil.</title>
        <authorList>
            <person name="Gao Z.-H."/>
            <person name="Qiu L.-H."/>
        </authorList>
    </citation>
    <scope>NUCLEOTIDE SEQUENCE [LARGE SCALE GENOMIC DNA]</scope>
    <source>
        <strain evidence="3 4">DHOD12</strain>
    </source>
</reference>
<keyword evidence="4" id="KW-1185">Reference proteome</keyword>
<evidence type="ECO:0000256" key="1">
    <source>
        <dbReference type="SAM" id="MobiDB-lite"/>
    </source>
</evidence>
<evidence type="ECO:0000256" key="2">
    <source>
        <dbReference type="SAM" id="SignalP"/>
    </source>
</evidence>
<accession>A0A4P8IPE1</accession>
<dbReference type="RefSeq" id="WP_137331694.1">
    <property type="nucleotide sequence ID" value="NZ_CP040077.1"/>
</dbReference>
<feature type="compositionally biased region" description="Basic and acidic residues" evidence="1">
    <location>
        <begin position="27"/>
        <end position="36"/>
    </location>
</feature>
<dbReference type="AlphaFoldDB" id="A0A4P8IPE1"/>